<dbReference type="InterPro" id="IPR020055">
    <property type="entry name" value="Ribosomal_bL25_short"/>
</dbReference>
<keyword evidence="3 5" id="KW-0689">Ribosomal protein</keyword>
<dbReference type="InterPro" id="IPR001021">
    <property type="entry name" value="Ribosomal_bL25_long"/>
</dbReference>
<feature type="domain" description="Large ribosomal subunit protein bL25 beta" evidence="7">
    <location>
        <begin position="104"/>
        <end position="190"/>
    </location>
</feature>
<dbReference type="GO" id="GO:0005840">
    <property type="term" value="C:ribosome"/>
    <property type="evidence" value="ECO:0007669"/>
    <property type="project" value="UniProtKB-KW"/>
</dbReference>
<evidence type="ECO:0000313" key="9">
    <source>
        <dbReference type="Proteomes" id="UP001595710"/>
    </source>
</evidence>
<dbReference type="Proteomes" id="UP001595710">
    <property type="component" value="Unassembled WGS sequence"/>
</dbReference>
<gene>
    <name evidence="5" type="primary">rplY</name>
    <name evidence="5" type="synonym">ctc</name>
    <name evidence="8" type="ORF">ACFOND_12005</name>
</gene>
<evidence type="ECO:0000256" key="1">
    <source>
        <dbReference type="ARBA" id="ARBA00022730"/>
    </source>
</evidence>
<feature type="domain" description="Large ribosomal subunit protein bL25 L25" evidence="6">
    <location>
        <begin position="6"/>
        <end position="95"/>
    </location>
</feature>
<dbReference type="InterPro" id="IPR020057">
    <property type="entry name" value="Ribosomal_bL25_b-dom"/>
</dbReference>
<dbReference type="Pfam" id="PF01386">
    <property type="entry name" value="Ribosomal_L25p"/>
    <property type="match status" value="1"/>
</dbReference>
<keyword evidence="4 5" id="KW-0687">Ribonucleoprotein</keyword>
<keyword evidence="9" id="KW-1185">Reference proteome</keyword>
<dbReference type="NCBIfam" id="TIGR00731">
    <property type="entry name" value="bL25_bact_ctc"/>
    <property type="match status" value="1"/>
</dbReference>
<protein>
    <recommendedName>
        <fullName evidence="5">Large ribosomal subunit protein bL25</fullName>
    </recommendedName>
    <alternativeName>
        <fullName evidence="5">General stress protein CTC</fullName>
    </alternativeName>
</protein>
<comment type="caution">
    <text evidence="8">The sequence shown here is derived from an EMBL/GenBank/DDBJ whole genome shotgun (WGS) entry which is preliminary data.</text>
</comment>
<comment type="function">
    <text evidence="5">This is one of the proteins that binds to the 5S RNA in the ribosome where it forms part of the central protuberance.</text>
</comment>
<dbReference type="RefSeq" id="WP_215999028.1">
    <property type="nucleotide sequence ID" value="NZ_JAUFQI010000001.1"/>
</dbReference>
<dbReference type="InterPro" id="IPR020930">
    <property type="entry name" value="Ribosomal_uL5_bac-type"/>
</dbReference>
<evidence type="ECO:0000313" key="8">
    <source>
        <dbReference type="EMBL" id="MFC3702366.1"/>
    </source>
</evidence>
<comment type="subunit">
    <text evidence="5">Part of the 50S ribosomal subunit; part of the 5S rRNA/L5/L18/L25 subcomplex. Contacts the 5S rRNA. Binds to the 5S rRNA independently of L5 and L18.</text>
</comment>
<evidence type="ECO:0000256" key="2">
    <source>
        <dbReference type="ARBA" id="ARBA00022884"/>
    </source>
</evidence>
<dbReference type="PANTHER" id="PTHR33284:SF1">
    <property type="entry name" value="RIBOSOMAL PROTEIN L25_GLN-TRNA SYNTHETASE, ANTI-CODON-BINDING DOMAIN-CONTAINING PROTEIN"/>
    <property type="match status" value="1"/>
</dbReference>
<dbReference type="InterPro" id="IPR029751">
    <property type="entry name" value="Ribosomal_L25_dom"/>
</dbReference>
<evidence type="ECO:0000256" key="4">
    <source>
        <dbReference type="ARBA" id="ARBA00023274"/>
    </source>
</evidence>
<comment type="similarity">
    <text evidence="5">Belongs to the bacterial ribosomal protein bL25 family. CTC subfamily.</text>
</comment>
<keyword evidence="1 5" id="KW-0699">rRNA-binding</keyword>
<dbReference type="CDD" id="cd00495">
    <property type="entry name" value="Ribosomal_L25_TL5_CTC"/>
    <property type="match status" value="1"/>
</dbReference>
<evidence type="ECO:0000259" key="6">
    <source>
        <dbReference type="Pfam" id="PF01386"/>
    </source>
</evidence>
<dbReference type="PANTHER" id="PTHR33284">
    <property type="entry name" value="RIBOSOMAL PROTEIN L25/GLN-TRNA SYNTHETASE, ANTI-CODON-BINDING DOMAIN-CONTAINING PROTEIN"/>
    <property type="match status" value="1"/>
</dbReference>
<keyword evidence="2 5" id="KW-0694">RNA-binding</keyword>
<dbReference type="NCBIfam" id="NF004130">
    <property type="entry name" value="PRK05618.1-5"/>
    <property type="match status" value="1"/>
</dbReference>
<organism evidence="8 9">
    <name type="scientific">Reinekea marina</name>
    <dbReference type="NCBI Taxonomy" id="1310421"/>
    <lineage>
        <taxon>Bacteria</taxon>
        <taxon>Pseudomonadati</taxon>
        <taxon>Pseudomonadota</taxon>
        <taxon>Gammaproteobacteria</taxon>
        <taxon>Oceanospirillales</taxon>
        <taxon>Saccharospirillaceae</taxon>
        <taxon>Reinekea</taxon>
    </lineage>
</organism>
<dbReference type="HAMAP" id="MF_01336">
    <property type="entry name" value="Ribosomal_bL25"/>
    <property type="match status" value="1"/>
</dbReference>
<sequence>MSTFEINATVRTETGKGASRRLRRENKVPGVIYGGAKNRKPASLTLELKELVKALENEAFYSQVLTVNVDGKEEQAVLIDLQRHPATDFPVHIDFERVTKSSVVRKRVPLHFLNEAPIVKAGNKVQHVATEVEVSCKIGDLPQFIEVDLAGLEPGQVVHLSELKLSKGITLVELNKGESHDMPVVSIMKPAGVSEDEDETTEEGDAE</sequence>
<accession>A0ABV7WT69</accession>
<dbReference type="NCBIfam" id="NF004612">
    <property type="entry name" value="PRK05943.1"/>
    <property type="match status" value="1"/>
</dbReference>
<reference evidence="9" key="1">
    <citation type="journal article" date="2019" name="Int. J. Syst. Evol. Microbiol.">
        <title>The Global Catalogue of Microorganisms (GCM) 10K type strain sequencing project: providing services to taxonomists for standard genome sequencing and annotation.</title>
        <authorList>
            <consortium name="The Broad Institute Genomics Platform"/>
            <consortium name="The Broad Institute Genome Sequencing Center for Infectious Disease"/>
            <person name="Wu L."/>
            <person name="Ma J."/>
        </authorList>
    </citation>
    <scope>NUCLEOTIDE SEQUENCE [LARGE SCALE GENOMIC DNA]</scope>
    <source>
        <strain evidence="9">CECT 8288</strain>
    </source>
</reference>
<dbReference type="EMBL" id="JBHRYN010000012">
    <property type="protein sequence ID" value="MFC3702366.1"/>
    <property type="molecule type" value="Genomic_DNA"/>
</dbReference>
<dbReference type="Pfam" id="PF14693">
    <property type="entry name" value="Ribosomal_TL5_C"/>
    <property type="match status" value="1"/>
</dbReference>
<proteinExistence type="inferred from homology"/>
<evidence type="ECO:0000256" key="5">
    <source>
        <dbReference type="HAMAP-Rule" id="MF_01334"/>
    </source>
</evidence>
<evidence type="ECO:0000259" key="7">
    <source>
        <dbReference type="Pfam" id="PF14693"/>
    </source>
</evidence>
<dbReference type="NCBIfam" id="NF004128">
    <property type="entry name" value="PRK05618.1-2"/>
    <property type="match status" value="1"/>
</dbReference>
<name>A0ABV7WT69_9GAMM</name>
<evidence type="ECO:0000256" key="3">
    <source>
        <dbReference type="ARBA" id="ARBA00022980"/>
    </source>
</evidence>
<dbReference type="HAMAP" id="MF_01334">
    <property type="entry name" value="Ribosomal_bL25_CTC"/>
    <property type="match status" value="1"/>
</dbReference>